<dbReference type="InterPro" id="IPR051454">
    <property type="entry name" value="RNA/ubiquinone_mod_enzymes"/>
</dbReference>
<reference evidence="2" key="1">
    <citation type="submission" date="2011-06" db="EMBL/GenBank/DDBJ databases">
        <title>Complete genome sequence of Paenibacillus mucilaginosus KNP414.</title>
        <authorList>
            <person name="Wang J."/>
            <person name="Hu S."/>
            <person name="Hu X."/>
            <person name="Zhang B."/>
            <person name="Dong D."/>
            <person name="Zhang S."/>
            <person name="Zhao K."/>
            <person name="Wu D."/>
        </authorList>
    </citation>
    <scope>NUCLEOTIDE SEQUENCE [LARGE SCALE GENOMIC DNA]</scope>
    <source>
        <strain evidence="2">KNP414</strain>
    </source>
</reference>
<sequence>MTEAIPLERKEGNVMVKKPELLIPAGSTEEARRYIEAGADAVLVGEHRFGMRLPGEVPAEELGALREWAHARGASVYAAVNNIMDNRILPDLKAYMAKLQEARVDGAVFGDPAVLMAARQAAPDVKLHWNAEMTSTNYETARYWGSKGAVRMVLARELNLEETLEIARQLEGTMEVQVQVHGITNIYHSKRSLLQNYKEHQGRFETISREELSKEEGLFLIEQERPNERFPVYEDENGTHIMSSDDMCMLDSLHELMEGGVDSMKLESLLKSAEYNEAVIRSYRKVIDAYTVDPAGYEFQEEWLDEIRELQDPNRELSYGFFFKEQVY</sequence>
<reference evidence="1 2" key="2">
    <citation type="journal article" date="2013" name="Genome Announc.">
        <title>Genome Sequence of Growth-Improving Paenibacillus mucilaginosus Strain KNP414.</title>
        <authorList>
            <person name="Lu J.J."/>
            <person name="Wang J.F."/>
            <person name="Hu X.F."/>
        </authorList>
    </citation>
    <scope>NUCLEOTIDE SEQUENCE [LARGE SCALE GENOMIC DNA]</scope>
    <source>
        <strain evidence="1 2">KNP414</strain>
    </source>
</reference>
<dbReference type="KEGG" id="pms:KNP414_06369"/>
<evidence type="ECO:0000313" key="1">
    <source>
        <dbReference type="EMBL" id="AEI44890.1"/>
    </source>
</evidence>
<gene>
    <name evidence="1" type="ordered locus">KNP414_06369</name>
</gene>
<evidence type="ECO:0000313" key="2">
    <source>
        <dbReference type="Proteomes" id="UP000006620"/>
    </source>
</evidence>
<organism evidence="1 2">
    <name type="scientific">Paenibacillus mucilaginosus (strain KNP414)</name>
    <dbReference type="NCBI Taxonomy" id="1036673"/>
    <lineage>
        <taxon>Bacteria</taxon>
        <taxon>Bacillati</taxon>
        <taxon>Bacillota</taxon>
        <taxon>Bacilli</taxon>
        <taxon>Bacillales</taxon>
        <taxon>Paenibacillaceae</taxon>
        <taxon>Paenibacillus</taxon>
    </lineage>
</organism>
<dbReference type="PANTHER" id="PTHR30217">
    <property type="entry name" value="PEPTIDASE U32 FAMILY"/>
    <property type="match status" value="1"/>
</dbReference>
<dbReference type="Pfam" id="PF01136">
    <property type="entry name" value="Peptidase_U32"/>
    <property type="match status" value="1"/>
</dbReference>
<dbReference type="EMBL" id="CP002869">
    <property type="protein sequence ID" value="AEI44890.1"/>
    <property type="molecule type" value="Genomic_DNA"/>
</dbReference>
<dbReference type="AlphaFoldDB" id="F8FLX4"/>
<dbReference type="InterPro" id="IPR001539">
    <property type="entry name" value="Peptidase_U32"/>
</dbReference>
<name>F8FLX4_PAEMK</name>
<accession>F8FLX4</accession>
<dbReference type="PANTHER" id="PTHR30217:SF7">
    <property type="entry name" value="TRNA HYDROXYLATION PROTEIN P2"/>
    <property type="match status" value="1"/>
</dbReference>
<dbReference type="HOGENOM" id="CLU_011540_1_1_9"/>
<dbReference type="PATRIC" id="fig|1036673.3.peg.5927"/>
<dbReference type="Proteomes" id="UP000006620">
    <property type="component" value="Chromosome"/>
</dbReference>
<dbReference type="MEROPS" id="U32.A02"/>
<proteinExistence type="predicted"/>
<protein>
    <submittedName>
        <fullName evidence="1">U32 family peptidase</fullName>
    </submittedName>
</protein>